<dbReference type="AlphaFoldDB" id="A0A4D9F1K9"/>
<gene>
    <name evidence="2" type="ORF">DR999_PMT03275</name>
</gene>
<reference evidence="2 3" key="2">
    <citation type="submission" date="2019-04" db="EMBL/GenBank/DDBJ databases">
        <title>The genome sequence of big-headed turtle.</title>
        <authorList>
            <person name="Gong S."/>
        </authorList>
    </citation>
    <scope>NUCLEOTIDE SEQUENCE [LARGE SCALE GENOMIC DNA]</scope>
    <source>
        <strain evidence="2">DO16091913</strain>
        <tissue evidence="2">Muscle</tissue>
    </source>
</reference>
<evidence type="ECO:0000313" key="3">
    <source>
        <dbReference type="Proteomes" id="UP000297703"/>
    </source>
</evidence>
<reference evidence="2 3" key="1">
    <citation type="submission" date="2019-04" db="EMBL/GenBank/DDBJ databases">
        <title>Draft genome of the big-headed turtle Platysternon megacephalum.</title>
        <authorList>
            <person name="Gong S."/>
        </authorList>
    </citation>
    <scope>NUCLEOTIDE SEQUENCE [LARGE SCALE GENOMIC DNA]</scope>
    <source>
        <strain evidence="2">DO16091913</strain>
        <tissue evidence="2">Muscle</tissue>
    </source>
</reference>
<name>A0A4D9F1K9_9SAUR</name>
<comment type="caution">
    <text evidence="2">The sequence shown here is derived from an EMBL/GenBank/DDBJ whole genome shotgun (WGS) entry which is preliminary data.</text>
</comment>
<accession>A0A4D9F1K9</accession>
<feature type="region of interest" description="Disordered" evidence="1">
    <location>
        <begin position="1"/>
        <end position="63"/>
    </location>
</feature>
<sequence length="135" mass="14773">MTNQVSLGVSGLAQTPYAPSKTFREGEARPTWVRSKGAARALQSETDKCPPAALPSQIPTGPPEQLRELRISSFTHVHAPSGPRPDFRERDLLPRHANPLADHRVFHSPSAPPDTVALRVTKTSHFRGDAKIRSP</sequence>
<protein>
    <submittedName>
        <fullName evidence="2">Interferon-stimulated protein 20 kDa protein</fullName>
    </submittedName>
</protein>
<evidence type="ECO:0000313" key="2">
    <source>
        <dbReference type="EMBL" id="TFK13322.1"/>
    </source>
</evidence>
<evidence type="ECO:0000256" key="1">
    <source>
        <dbReference type="SAM" id="MobiDB-lite"/>
    </source>
</evidence>
<proteinExistence type="predicted"/>
<dbReference type="Proteomes" id="UP000297703">
    <property type="component" value="Unassembled WGS sequence"/>
</dbReference>
<organism evidence="2 3">
    <name type="scientific">Platysternon megacephalum</name>
    <name type="common">big-headed turtle</name>
    <dbReference type="NCBI Taxonomy" id="55544"/>
    <lineage>
        <taxon>Eukaryota</taxon>
        <taxon>Metazoa</taxon>
        <taxon>Chordata</taxon>
        <taxon>Craniata</taxon>
        <taxon>Vertebrata</taxon>
        <taxon>Euteleostomi</taxon>
        <taxon>Archelosauria</taxon>
        <taxon>Testudinata</taxon>
        <taxon>Testudines</taxon>
        <taxon>Cryptodira</taxon>
        <taxon>Durocryptodira</taxon>
        <taxon>Testudinoidea</taxon>
        <taxon>Platysternidae</taxon>
        <taxon>Platysternon</taxon>
    </lineage>
</organism>
<keyword evidence="3" id="KW-1185">Reference proteome</keyword>
<dbReference type="EMBL" id="QXTE01000016">
    <property type="protein sequence ID" value="TFK13322.1"/>
    <property type="molecule type" value="Genomic_DNA"/>
</dbReference>